<feature type="domain" description="GST N-terminal" evidence="1">
    <location>
        <begin position="1"/>
        <end position="77"/>
    </location>
</feature>
<protein>
    <submittedName>
        <fullName evidence="2">Glutathione S-transferase</fullName>
    </submittedName>
</protein>
<name>A0A4U1BH66_9GAMM</name>
<dbReference type="EMBL" id="SWCJ01000021">
    <property type="protein sequence ID" value="TKB50704.1"/>
    <property type="molecule type" value="Genomic_DNA"/>
</dbReference>
<dbReference type="PANTHER" id="PTHR43968">
    <property type="match status" value="1"/>
</dbReference>
<organism evidence="2 3">
    <name type="scientific">Ferrimonas aestuarii</name>
    <dbReference type="NCBI Taxonomy" id="2569539"/>
    <lineage>
        <taxon>Bacteria</taxon>
        <taxon>Pseudomonadati</taxon>
        <taxon>Pseudomonadota</taxon>
        <taxon>Gammaproteobacteria</taxon>
        <taxon>Alteromonadales</taxon>
        <taxon>Ferrimonadaceae</taxon>
        <taxon>Ferrimonas</taxon>
    </lineage>
</organism>
<keyword evidence="3" id="KW-1185">Reference proteome</keyword>
<accession>A0A4U1BH66</accession>
<dbReference type="GO" id="GO:0005737">
    <property type="term" value="C:cytoplasm"/>
    <property type="evidence" value="ECO:0007669"/>
    <property type="project" value="TreeGrafter"/>
</dbReference>
<dbReference type="InterPro" id="IPR050983">
    <property type="entry name" value="GST_Omega/HSP26"/>
</dbReference>
<reference evidence="2 3" key="1">
    <citation type="submission" date="2019-04" db="EMBL/GenBank/DDBJ databases">
        <authorList>
            <person name="Hwang J.C."/>
        </authorList>
    </citation>
    <scope>NUCLEOTIDE SEQUENCE [LARGE SCALE GENOMIC DNA]</scope>
    <source>
        <strain evidence="2 3">IMCC35002</strain>
    </source>
</reference>
<dbReference type="GO" id="GO:0016740">
    <property type="term" value="F:transferase activity"/>
    <property type="evidence" value="ECO:0007669"/>
    <property type="project" value="UniProtKB-KW"/>
</dbReference>
<sequence length="196" mass="22441">MLLYYSDASPYARLVRVTARELEVDGLNEVCCSPFDDEIRQSNPLGKVPFLLLGSGQTLVDSQLICHYLDSEFGNHTLHLPLAQHWGRQNLNMVLQGLLDAAVALRVEHTRADEGTSSDFWQQRYLNGLEAGLVEVERSLSLLPEEWAILDIKLACLLEYLDFRHPDFGWRKRFDKLKAWHEANHDRASLIATRPQ</sequence>
<dbReference type="Gene3D" id="1.20.1050.10">
    <property type="match status" value="1"/>
</dbReference>
<dbReference type="PROSITE" id="PS50404">
    <property type="entry name" value="GST_NTER"/>
    <property type="match status" value="1"/>
</dbReference>
<dbReference type="Pfam" id="PF13417">
    <property type="entry name" value="GST_N_3"/>
    <property type="match status" value="1"/>
</dbReference>
<dbReference type="InterPro" id="IPR004045">
    <property type="entry name" value="Glutathione_S-Trfase_N"/>
</dbReference>
<dbReference type="InterPro" id="IPR036249">
    <property type="entry name" value="Thioredoxin-like_sf"/>
</dbReference>
<gene>
    <name evidence="2" type="ORF">FCL42_18820</name>
</gene>
<dbReference type="InterPro" id="IPR036282">
    <property type="entry name" value="Glutathione-S-Trfase_C_sf"/>
</dbReference>
<evidence type="ECO:0000313" key="3">
    <source>
        <dbReference type="Proteomes" id="UP000305675"/>
    </source>
</evidence>
<comment type="caution">
    <text evidence="2">The sequence shown here is derived from an EMBL/GenBank/DDBJ whole genome shotgun (WGS) entry which is preliminary data.</text>
</comment>
<dbReference type="OrthoDB" id="8634103at2"/>
<dbReference type="SUPFAM" id="SSF47616">
    <property type="entry name" value="GST C-terminal domain-like"/>
    <property type="match status" value="1"/>
</dbReference>
<dbReference type="RefSeq" id="WP_136864979.1">
    <property type="nucleotide sequence ID" value="NZ_SWCJ01000021.1"/>
</dbReference>
<dbReference type="Proteomes" id="UP000305675">
    <property type="component" value="Unassembled WGS sequence"/>
</dbReference>
<dbReference type="SUPFAM" id="SSF52833">
    <property type="entry name" value="Thioredoxin-like"/>
    <property type="match status" value="1"/>
</dbReference>
<evidence type="ECO:0000259" key="1">
    <source>
        <dbReference type="PROSITE" id="PS50404"/>
    </source>
</evidence>
<proteinExistence type="predicted"/>
<dbReference type="Gene3D" id="3.40.30.10">
    <property type="entry name" value="Glutaredoxin"/>
    <property type="match status" value="1"/>
</dbReference>
<keyword evidence="2" id="KW-0808">Transferase</keyword>
<evidence type="ECO:0000313" key="2">
    <source>
        <dbReference type="EMBL" id="TKB50704.1"/>
    </source>
</evidence>
<dbReference type="Pfam" id="PF13410">
    <property type="entry name" value="GST_C_2"/>
    <property type="match status" value="1"/>
</dbReference>
<dbReference type="AlphaFoldDB" id="A0A4U1BH66"/>
<dbReference type="PANTHER" id="PTHR43968:SF6">
    <property type="entry name" value="GLUTATHIONE S-TRANSFERASE OMEGA"/>
    <property type="match status" value="1"/>
</dbReference>